<evidence type="ECO:0000256" key="3">
    <source>
        <dbReference type="ARBA" id="ARBA00022490"/>
    </source>
</evidence>
<evidence type="ECO:0000313" key="7">
    <source>
        <dbReference type="EMBL" id="WAQ15586.1"/>
    </source>
</evidence>
<comment type="similarity">
    <text evidence="2 6">Belongs to the ARPC3 family.</text>
</comment>
<evidence type="ECO:0000256" key="2">
    <source>
        <dbReference type="ARBA" id="ARBA00010856"/>
    </source>
</evidence>
<keyword evidence="5 6" id="KW-0206">Cytoskeleton</keyword>
<comment type="subunit">
    <text evidence="6">Component of the Arp2/3 complex.</text>
</comment>
<dbReference type="GO" id="GO:0034314">
    <property type="term" value="P:Arp2/3 complex-mediated actin nucleation"/>
    <property type="evidence" value="ECO:0007669"/>
    <property type="project" value="UniProtKB-UniRule"/>
</dbReference>
<dbReference type="PANTHER" id="PTHR12391">
    <property type="entry name" value="ARP2/3 COMPLEX 21 KD SUBUNIT"/>
    <property type="match status" value="1"/>
</dbReference>
<dbReference type="AlphaFoldDB" id="A0A9E9JKV2"/>
<organism evidence="7">
    <name type="scientific">Halisarca dujardinii</name>
    <name type="common">Dujardin's slime sponge</name>
    <dbReference type="NCBI Taxonomy" id="2583056"/>
    <lineage>
        <taxon>Eukaryota</taxon>
        <taxon>Metazoa</taxon>
        <taxon>Porifera</taxon>
        <taxon>Demospongiae</taxon>
        <taxon>Verongimorpha</taxon>
        <taxon>Chondrillida</taxon>
        <taxon>Halisarcidae</taxon>
        <taxon>Halisarca</taxon>
    </lineage>
</organism>
<reference evidence="7" key="1">
    <citation type="submission" date="2022-03" db="EMBL/GenBank/DDBJ databases">
        <authorList>
            <person name="Mikhailov K."/>
            <person name="Kravchuk O."/>
            <person name="Lyupina Y."/>
            <person name="Adameyko K."/>
        </authorList>
    </citation>
    <scope>NUCLEOTIDE SEQUENCE</scope>
</reference>
<accession>A0A9E9JKV2</accession>
<protein>
    <recommendedName>
        <fullName evidence="6">Actin-related protein 2/3 complex subunit 3</fullName>
    </recommendedName>
</protein>
<evidence type="ECO:0000256" key="1">
    <source>
        <dbReference type="ARBA" id="ARBA00004245"/>
    </source>
</evidence>
<dbReference type="PIRSF" id="PIRSF016315">
    <property type="entry name" value="ARP2/3_P21-Arc"/>
    <property type="match status" value="1"/>
</dbReference>
<dbReference type="EMBL" id="ON088641">
    <property type="protein sequence ID" value="WAQ15586.1"/>
    <property type="molecule type" value="mRNA"/>
</dbReference>
<comment type="function">
    <text evidence="6">Functions as component of the Arp2/3 complex which is involved in regulation of actin polymerization and together with an activating nucleation-promoting factor (NPF) mediates the formation of branched actin networks.</text>
</comment>
<dbReference type="SUPFAM" id="SSF69060">
    <property type="entry name" value="Arp2/3 complex 21 kDa subunit ARPC3"/>
    <property type="match status" value="1"/>
</dbReference>
<dbReference type="InterPro" id="IPR036753">
    <property type="entry name" value="ARPC3_sf"/>
</dbReference>
<comment type="subcellular location">
    <subcellularLocation>
        <location evidence="1 6">Cytoplasm</location>
        <location evidence="1 6">Cytoskeleton</location>
    </subcellularLocation>
</comment>
<dbReference type="InterPro" id="IPR007204">
    <property type="entry name" value="ARPC3"/>
</dbReference>
<dbReference type="GO" id="GO:0003779">
    <property type="term" value="F:actin binding"/>
    <property type="evidence" value="ECO:0007669"/>
    <property type="project" value="UniProtKB-KW"/>
</dbReference>
<dbReference type="GO" id="GO:0005885">
    <property type="term" value="C:Arp2/3 protein complex"/>
    <property type="evidence" value="ECO:0007669"/>
    <property type="project" value="UniProtKB-UniRule"/>
</dbReference>
<dbReference type="GO" id="GO:0030833">
    <property type="term" value="P:regulation of actin filament polymerization"/>
    <property type="evidence" value="ECO:0007669"/>
    <property type="project" value="InterPro"/>
</dbReference>
<dbReference type="Gene3D" id="1.10.1760.10">
    <property type="entry name" value="Actin-related protein 2/3 complex subunit 3"/>
    <property type="match status" value="1"/>
</dbReference>
<evidence type="ECO:0000256" key="5">
    <source>
        <dbReference type="ARBA" id="ARBA00023212"/>
    </source>
</evidence>
<sequence>MPAYHSSFNDVANKSLAGMAVLPLKSQFKGPAPRAVNDGPDIIDEALQFFKANVFFKSYEVKGSGDRVLIYLTLYIQECLKKIQRVQTKHDGASQLQTLAVSNFDIPGDSKFPLNPFYEKPASRADADTLRNYMLQMRQEMGQRLAEKVYTAEGPSKWWLCFTKRRFMDKSLSGPGK</sequence>
<keyword evidence="3 6" id="KW-0963">Cytoplasm</keyword>
<evidence type="ECO:0000256" key="6">
    <source>
        <dbReference type="PIRNR" id="PIRNR016315"/>
    </source>
</evidence>
<evidence type="ECO:0000256" key="4">
    <source>
        <dbReference type="ARBA" id="ARBA00023203"/>
    </source>
</evidence>
<keyword evidence="4 6" id="KW-0009">Actin-binding</keyword>
<proteinExistence type="evidence at transcript level"/>
<dbReference type="Pfam" id="PF04062">
    <property type="entry name" value="P21-Arc"/>
    <property type="match status" value="1"/>
</dbReference>
<name>A0A9E9JKV2_HALDU</name>